<dbReference type="RefSeq" id="WP_154381965.1">
    <property type="nucleotide sequence ID" value="NZ_WKJK01000017.1"/>
</dbReference>
<dbReference type="Proteomes" id="UP000433309">
    <property type="component" value="Unassembled WGS sequence"/>
</dbReference>
<feature type="transmembrane region" description="Helical" evidence="1">
    <location>
        <begin position="156"/>
        <end position="181"/>
    </location>
</feature>
<feature type="transmembrane region" description="Helical" evidence="1">
    <location>
        <begin position="405"/>
        <end position="423"/>
    </location>
</feature>
<feature type="transmembrane region" description="Helical" evidence="1">
    <location>
        <begin position="62"/>
        <end position="84"/>
    </location>
</feature>
<organism evidence="2 3">
    <name type="scientific">Duganella guangzhouensis</name>
    <dbReference type="NCBI Taxonomy" id="2666084"/>
    <lineage>
        <taxon>Bacteria</taxon>
        <taxon>Pseudomonadati</taxon>
        <taxon>Pseudomonadota</taxon>
        <taxon>Betaproteobacteria</taxon>
        <taxon>Burkholderiales</taxon>
        <taxon>Oxalobacteraceae</taxon>
        <taxon>Telluria group</taxon>
        <taxon>Duganella</taxon>
    </lineage>
</organism>
<dbReference type="EMBL" id="WKJK01000017">
    <property type="protein sequence ID" value="MRW93500.1"/>
    <property type="molecule type" value="Genomic_DNA"/>
</dbReference>
<name>A0A6I2L6W2_9BURK</name>
<protein>
    <submittedName>
        <fullName evidence="2">Permease</fullName>
    </submittedName>
</protein>
<feature type="transmembrane region" description="Helical" evidence="1">
    <location>
        <begin position="234"/>
        <end position="251"/>
    </location>
</feature>
<reference evidence="2 3" key="1">
    <citation type="submission" date="2019-11" db="EMBL/GenBank/DDBJ databases">
        <title>Novel species isolated from a subtropical stream in China.</title>
        <authorList>
            <person name="Lu H."/>
        </authorList>
    </citation>
    <scope>NUCLEOTIDE SEQUENCE [LARGE SCALE GENOMIC DNA]</scope>
    <source>
        <strain evidence="2 3">FT80W</strain>
    </source>
</reference>
<evidence type="ECO:0000256" key="1">
    <source>
        <dbReference type="SAM" id="Phobius"/>
    </source>
</evidence>
<keyword evidence="3" id="KW-1185">Reference proteome</keyword>
<dbReference type="AlphaFoldDB" id="A0A6I2L6W2"/>
<sequence>MKPLDAPQRALAFGANPPLSLPLRYFLSAPLFATLAAALLAWQGEAALLTRWSPLTLAVVHLMVLGCVSMTMIGALLQMLPVVAGIGVPGTGRVGAAVHLCLGAGTLLLAAGFWHENPVLFRFAMALLLAGLLLFVGACTVGMWQYHLPGAGAVVAGVRLSLASLLVTMVLGALLASVFAWPGLLQLSLQRLTDLHALWGLSGWIGLLVIGIAFQVVPMFMLTEPYPKWLTGQFSTLLFMLLAAASLSSGWNGAGALLHQASLWLLAGGYALFGGVTLYLLARRKRPRADPTTLFWRTAMASLLAALALWLWPAATPSNAAPLAIGVLLIGGVALSTISGMLYKIVPFLTWYHLQQRRDISGRKPPNINQIIPERHAQWQYGLHAAAVLLLLAACYQPMLARAGAALLCAACLALWLNLWRAARLYYSQSNYHHE</sequence>
<gene>
    <name evidence="2" type="ORF">GJ699_26265</name>
</gene>
<comment type="caution">
    <text evidence="2">The sequence shown here is derived from an EMBL/GenBank/DDBJ whole genome shotgun (WGS) entry which is preliminary data.</text>
</comment>
<keyword evidence="1" id="KW-0472">Membrane</keyword>
<feature type="transmembrane region" description="Helical" evidence="1">
    <location>
        <begin position="324"/>
        <end position="354"/>
    </location>
</feature>
<keyword evidence="1" id="KW-1133">Transmembrane helix</keyword>
<proteinExistence type="predicted"/>
<accession>A0A6I2L6W2</accession>
<feature type="transmembrane region" description="Helical" evidence="1">
    <location>
        <begin position="294"/>
        <end position="312"/>
    </location>
</feature>
<feature type="transmembrane region" description="Helical" evidence="1">
    <location>
        <begin position="21"/>
        <end position="42"/>
    </location>
</feature>
<evidence type="ECO:0000313" key="3">
    <source>
        <dbReference type="Proteomes" id="UP000433309"/>
    </source>
</evidence>
<feature type="transmembrane region" description="Helical" evidence="1">
    <location>
        <begin position="120"/>
        <end position="144"/>
    </location>
</feature>
<evidence type="ECO:0000313" key="2">
    <source>
        <dbReference type="EMBL" id="MRW93500.1"/>
    </source>
</evidence>
<feature type="transmembrane region" description="Helical" evidence="1">
    <location>
        <begin position="96"/>
        <end position="114"/>
    </location>
</feature>
<keyword evidence="1" id="KW-0812">Transmembrane</keyword>
<feature type="transmembrane region" description="Helical" evidence="1">
    <location>
        <begin position="201"/>
        <end position="222"/>
    </location>
</feature>
<feature type="transmembrane region" description="Helical" evidence="1">
    <location>
        <begin position="263"/>
        <end position="282"/>
    </location>
</feature>